<feature type="domain" description="Tetrapyrrole biosynthesis uroporphyrinogen III synthase" evidence="8">
    <location>
        <begin position="17"/>
        <end position="223"/>
    </location>
</feature>
<comment type="similarity">
    <text evidence="2 7">Belongs to the uroporphyrinogen-III synthase family.</text>
</comment>
<dbReference type="Proteomes" id="UP000002061">
    <property type="component" value="Chromosome"/>
</dbReference>
<dbReference type="HOGENOM" id="CLU_011276_9_5_2"/>
<evidence type="ECO:0000256" key="7">
    <source>
        <dbReference type="RuleBase" id="RU366031"/>
    </source>
</evidence>
<dbReference type="RefSeq" id="WP_013099544.1">
    <property type="nucleotide sequence ID" value="NC_014122.1"/>
</dbReference>
<dbReference type="GO" id="GO:0006780">
    <property type="term" value="P:uroporphyrinogen III biosynthetic process"/>
    <property type="evidence" value="ECO:0007669"/>
    <property type="project" value="UniProtKB-UniRule"/>
</dbReference>
<dbReference type="OrthoDB" id="15395at2157"/>
<sequence>MNVIVTRPEDVAKSFCQLLTKKGYSVIKIPCLEIRYKKVKINLDNYDIIAFTSPRGVKGLYLNLSEDEREKVKEKIIACIGEKTAKKVEELFKKSPEIVPSEYRAEKLLEEIKKVEGKILIPTTRATRDVLRVLHPTYIYVYESLEPENLKEKVLSLKNLDTFIITFTSGLIAENFLKYVDEELKKKIEENYIIAIGPVTAERVKRFGLNPIVAKKYTIEGILEAIERVK</sequence>
<dbReference type="EMBL" id="CP002009">
    <property type="protein sequence ID" value="ADG12798.1"/>
    <property type="molecule type" value="Genomic_DNA"/>
</dbReference>
<comment type="function">
    <text evidence="7">Catalyzes cyclization of the linear tetrapyrrole, hydroxymethylbilane, to the macrocyclic uroporphyrinogen III.</text>
</comment>
<dbReference type="GO" id="GO:0004852">
    <property type="term" value="F:uroporphyrinogen-III synthase activity"/>
    <property type="evidence" value="ECO:0007669"/>
    <property type="project" value="UniProtKB-UniRule"/>
</dbReference>
<keyword evidence="5 7" id="KW-0627">Porphyrin biosynthesis</keyword>
<dbReference type="GO" id="GO:0006782">
    <property type="term" value="P:protoporphyrinogen IX biosynthetic process"/>
    <property type="evidence" value="ECO:0007669"/>
    <property type="project" value="UniProtKB-UniRule"/>
</dbReference>
<dbReference type="GeneID" id="9131125"/>
<evidence type="ECO:0000313" key="10">
    <source>
        <dbReference type="Proteomes" id="UP000002061"/>
    </source>
</evidence>
<organism evidence="9 10">
    <name type="scientific">Methanocaldococcus infernus (strain DSM 11812 / JCM 15783 / ME)</name>
    <dbReference type="NCBI Taxonomy" id="573063"/>
    <lineage>
        <taxon>Archaea</taxon>
        <taxon>Methanobacteriati</taxon>
        <taxon>Methanobacteriota</taxon>
        <taxon>Methanomada group</taxon>
        <taxon>Methanococci</taxon>
        <taxon>Methanococcales</taxon>
        <taxon>Methanocaldococcaceae</taxon>
        <taxon>Methanocaldococcus</taxon>
    </lineage>
</organism>
<evidence type="ECO:0000259" key="8">
    <source>
        <dbReference type="Pfam" id="PF02602"/>
    </source>
</evidence>
<dbReference type="InterPro" id="IPR039793">
    <property type="entry name" value="UROS/Hem4"/>
</dbReference>
<keyword evidence="10" id="KW-1185">Reference proteome</keyword>
<dbReference type="PANTHER" id="PTHR38042">
    <property type="entry name" value="UROPORPHYRINOGEN-III SYNTHASE, CHLOROPLASTIC"/>
    <property type="match status" value="1"/>
</dbReference>
<evidence type="ECO:0000256" key="2">
    <source>
        <dbReference type="ARBA" id="ARBA00008133"/>
    </source>
</evidence>
<dbReference type="Gene3D" id="3.40.50.10090">
    <property type="match status" value="2"/>
</dbReference>
<evidence type="ECO:0000256" key="3">
    <source>
        <dbReference type="ARBA" id="ARBA00013109"/>
    </source>
</evidence>
<evidence type="ECO:0000256" key="6">
    <source>
        <dbReference type="ARBA" id="ARBA00048617"/>
    </source>
</evidence>
<dbReference type="STRING" id="573063.Metin_0126"/>
<dbReference type="eggNOG" id="arCOG02048">
    <property type="taxonomic scope" value="Archaea"/>
</dbReference>
<dbReference type="SUPFAM" id="SSF69618">
    <property type="entry name" value="HemD-like"/>
    <property type="match status" value="1"/>
</dbReference>
<comment type="pathway">
    <text evidence="1 7">Porphyrin-containing compound metabolism; protoporphyrin-IX biosynthesis; coproporphyrinogen-III from 5-aminolevulinate: step 3/4.</text>
</comment>
<accession>D5VQE5</accession>
<dbReference type="InterPro" id="IPR036108">
    <property type="entry name" value="4pyrrol_syn_uPrphyn_synt_sf"/>
</dbReference>
<comment type="catalytic activity">
    <reaction evidence="6 7">
        <text>hydroxymethylbilane = uroporphyrinogen III + H2O</text>
        <dbReference type="Rhea" id="RHEA:18965"/>
        <dbReference type="ChEBI" id="CHEBI:15377"/>
        <dbReference type="ChEBI" id="CHEBI:57308"/>
        <dbReference type="ChEBI" id="CHEBI:57845"/>
        <dbReference type="EC" id="4.2.1.75"/>
    </reaction>
</comment>
<protein>
    <recommendedName>
        <fullName evidence="3 7">Uroporphyrinogen-III synthase</fullName>
        <ecNumber evidence="3 7">4.2.1.75</ecNumber>
    </recommendedName>
</protein>
<proteinExistence type="inferred from homology"/>
<keyword evidence="4 7" id="KW-0456">Lyase</keyword>
<dbReference type="InterPro" id="IPR003754">
    <property type="entry name" value="4pyrrol_synth_uPrphyn_synth"/>
</dbReference>
<name>D5VQE5_METIM</name>
<dbReference type="KEGG" id="mif:Metin_0126"/>
<dbReference type="Pfam" id="PF02602">
    <property type="entry name" value="HEM4"/>
    <property type="match status" value="1"/>
</dbReference>
<evidence type="ECO:0000256" key="5">
    <source>
        <dbReference type="ARBA" id="ARBA00023244"/>
    </source>
</evidence>
<dbReference type="UniPathway" id="UPA00251">
    <property type="reaction ID" value="UER00320"/>
</dbReference>
<reference evidence="9" key="1">
    <citation type="submission" date="2010-04" db="EMBL/GenBank/DDBJ databases">
        <title>Complete sequence of Methanocaldococcus infernus ME.</title>
        <authorList>
            <consortium name="US DOE Joint Genome Institute"/>
            <person name="Lucas S."/>
            <person name="Copeland A."/>
            <person name="Lapidus A."/>
            <person name="Cheng J.-F."/>
            <person name="Bruce D."/>
            <person name="Goodwin L."/>
            <person name="Pitluck S."/>
            <person name="Munk A.C."/>
            <person name="Detter J.C."/>
            <person name="Han C."/>
            <person name="Tapia R."/>
            <person name="Land M."/>
            <person name="Hauser L."/>
            <person name="Kyrpides N."/>
            <person name="Mikhailova N."/>
            <person name="Sieprawska-Lupa M."/>
            <person name="Whitman W.B."/>
            <person name="Woyke T."/>
        </authorList>
    </citation>
    <scope>NUCLEOTIDE SEQUENCE [LARGE SCALE GENOMIC DNA]</scope>
    <source>
        <strain evidence="9">ME</strain>
    </source>
</reference>
<evidence type="ECO:0000313" key="9">
    <source>
        <dbReference type="EMBL" id="ADG12798.1"/>
    </source>
</evidence>
<dbReference type="CDD" id="cd06578">
    <property type="entry name" value="HemD"/>
    <property type="match status" value="1"/>
</dbReference>
<evidence type="ECO:0000256" key="1">
    <source>
        <dbReference type="ARBA" id="ARBA00004772"/>
    </source>
</evidence>
<dbReference type="PANTHER" id="PTHR38042:SF1">
    <property type="entry name" value="UROPORPHYRINOGEN-III SYNTHASE, CHLOROPLASTIC"/>
    <property type="match status" value="1"/>
</dbReference>
<gene>
    <name evidence="9" type="ordered locus">Metin_0126</name>
</gene>
<evidence type="ECO:0000256" key="4">
    <source>
        <dbReference type="ARBA" id="ARBA00023239"/>
    </source>
</evidence>
<dbReference type="EC" id="4.2.1.75" evidence="3 7"/>
<dbReference type="AlphaFoldDB" id="D5VQE5"/>